<dbReference type="GO" id="GO:0016757">
    <property type="term" value="F:glycosyltransferase activity"/>
    <property type="evidence" value="ECO:0007669"/>
    <property type="project" value="InterPro"/>
</dbReference>
<reference evidence="4" key="1">
    <citation type="submission" date="2020-05" db="EMBL/GenBank/DDBJ databases">
        <authorList>
            <person name="Zhu T."/>
            <person name="Keshari N."/>
            <person name="Lu X."/>
        </authorList>
    </citation>
    <scope>NUCLEOTIDE SEQUENCE</scope>
    <source>
        <strain evidence="4">NK1-12</strain>
    </source>
</reference>
<evidence type="ECO:0000259" key="3">
    <source>
        <dbReference type="Pfam" id="PF13579"/>
    </source>
</evidence>
<dbReference type="AlphaFoldDB" id="A0AA96WZK6"/>
<dbReference type="GO" id="GO:0009103">
    <property type="term" value="P:lipopolysaccharide biosynthetic process"/>
    <property type="evidence" value="ECO:0007669"/>
    <property type="project" value="TreeGrafter"/>
</dbReference>
<evidence type="ECO:0000313" key="4">
    <source>
        <dbReference type="EMBL" id="WNZ27972.1"/>
    </source>
</evidence>
<organism evidence="4">
    <name type="scientific">Leptolyngbya sp. NK1-12</name>
    <dbReference type="NCBI Taxonomy" id="2547451"/>
    <lineage>
        <taxon>Bacteria</taxon>
        <taxon>Bacillati</taxon>
        <taxon>Cyanobacteriota</taxon>
        <taxon>Cyanophyceae</taxon>
        <taxon>Leptolyngbyales</taxon>
        <taxon>Leptolyngbyaceae</taxon>
        <taxon>Leptolyngbya group</taxon>
        <taxon>Leptolyngbya</taxon>
    </lineage>
</organism>
<keyword evidence="1" id="KW-0808">Transferase</keyword>
<dbReference type="EMBL" id="CP053587">
    <property type="protein sequence ID" value="WNZ27972.1"/>
    <property type="molecule type" value="Genomic_DNA"/>
</dbReference>
<dbReference type="InterPro" id="IPR001296">
    <property type="entry name" value="Glyco_trans_1"/>
</dbReference>
<protein>
    <submittedName>
        <fullName evidence="4">Glycosyltransferase family 4 protein</fullName>
    </submittedName>
</protein>
<dbReference type="CDD" id="cd03794">
    <property type="entry name" value="GT4_WbuB-like"/>
    <property type="match status" value="1"/>
</dbReference>
<dbReference type="Pfam" id="PF00534">
    <property type="entry name" value="Glycos_transf_1"/>
    <property type="match status" value="1"/>
</dbReference>
<evidence type="ECO:0000256" key="1">
    <source>
        <dbReference type="ARBA" id="ARBA00022679"/>
    </source>
</evidence>
<sequence>MNYQVPKTTYLSLDTTSTRTKPHAVKPLAQSIRLSVITQFFPPDFAATGQLIEELVRQLGQQGVDVKVFTGQPGYAFQSTSAPAYEQAGLVQIKRSRTSQMWPKRIRGKAINGILFMIRAVLHLLKNCRRRNIVLITTAPPFLPIVGYLAHLLFGMSYICLLYDLYPDIAVELGVISRRHWLTRLWHALNEQVWKHADGIIVLSSAMQERVANRCPEVANKISVIHSWADSNTIVPIPKSKNWFAMKHRLIEPFTVLYSGNLGRCHDVDTMLEAAILLRDEPIQFVCIGNGAKREILIQKVQELGLTNFLFLPYQDRDVLPYSLTACDLSLVSVSPGMDSLVAPSKLYSALSAGRPIAVICPKQAYLNQVIAEAGCGATFENGDAAKLANFIRLLQQDRQTAERMGKAGRRYLQTHFTPEIIAGQYLTVLKQCVFKG</sequence>
<dbReference type="PANTHER" id="PTHR46401:SF2">
    <property type="entry name" value="GLYCOSYLTRANSFERASE WBBK-RELATED"/>
    <property type="match status" value="1"/>
</dbReference>
<name>A0AA96WZK6_9CYAN</name>
<proteinExistence type="predicted"/>
<evidence type="ECO:0000259" key="2">
    <source>
        <dbReference type="Pfam" id="PF00534"/>
    </source>
</evidence>
<dbReference type="Pfam" id="PF13579">
    <property type="entry name" value="Glyco_trans_4_4"/>
    <property type="match status" value="1"/>
</dbReference>
<accession>A0AA96WZK6</accession>
<feature type="domain" description="Glycosyl transferase family 1" evidence="2">
    <location>
        <begin position="252"/>
        <end position="411"/>
    </location>
</feature>
<gene>
    <name evidence="4" type="ORF">HJG54_30845</name>
</gene>
<dbReference type="InterPro" id="IPR028098">
    <property type="entry name" value="Glyco_trans_4-like_N"/>
</dbReference>
<dbReference type="PANTHER" id="PTHR46401">
    <property type="entry name" value="GLYCOSYLTRANSFERASE WBBK-RELATED"/>
    <property type="match status" value="1"/>
</dbReference>
<feature type="domain" description="Glycosyltransferase subfamily 4-like N-terminal" evidence="3">
    <location>
        <begin position="51"/>
        <end position="226"/>
    </location>
</feature>
<dbReference type="Gene3D" id="3.40.50.2000">
    <property type="entry name" value="Glycogen Phosphorylase B"/>
    <property type="match status" value="2"/>
</dbReference>
<dbReference type="SUPFAM" id="SSF53756">
    <property type="entry name" value="UDP-Glycosyltransferase/glycogen phosphorylase"/>
    <property type="match status" value="1"/>
</dbReference>